<feature type="domain" description="Methyltransferase" evidence="4">
    <location>
        <begin position="49"/>
        <end position="142"/>
    </location>
</feature>
<gene>
    <name evidence="5" type="ORF">AUR66_09645</name>
</gene>
<dbReference type="Proteomes" id="UP000053157">
    <property type="component" value="Unassembled WGS sequence"/>
</dbReference>
<evidence type="ECO:0000256" key="3">
    <source>
        <dbReference type="ARBA" id="ARBA00022691"/>
    </source>
</evidence>
<dbReference type="InterPro" id="IPR041698">
    <property type="entry name" value="Methyltransf_25"/>
</dbReference>
<evidence type="ECO:0000259" key="4">
    <source>
        <dbReference type="Pfam" id="PF13649"/>
    </source>
</evidence>
<dbReference type="Gene3D" id="3.40.50.150">
    <property type="entry name" value="Vaccinia Virus protein VP39"/>
    <property type="match status" value="1"/>
</dbReference>
<keyword evidence="6" id="KW-1185">Reference proteome</keyword>
<name>A0A0W1ST10_9EURY</name>
<keyword evidence="3" id="KW-0949">S-adenosyl-L-methionine</keyword>
<dbReference type="PANTHER" id="PTHR43464:SF19">
    <property type="entry name" value="UBIQUINONE BIOSYNTHESIS O-METHYLTRANSFERASE, MITOCHONDRIAL"/>
    <property type="match status" value="1"/>
</dbReference>
<evidence type="ECO:0000256" key="2">
    <source>
        <dbReference type="ARBA" id="ARBA00022679"/>
    </source>
</evidence>
<dbReference type="SUPFAM" id="SSF53335">
    <property type="entry name" value="S-adenosyl-L-methionine-dependent methyltransferases"/>
    <property type="match status" value="1"/>
</dbReference>
<dbReference type="PROSITE" id="PS51585">
    <property type="entry name" value="SAM_MT_TPMT"/>
    <property type="match status" value="1"/>
</dbReference>
<keyword evidence="1" id="KW-0489">Methyltransferase</keyword>
<accession>A0A0W1ST10</accession>
<dbReference type="AlphaFoldDB" id="A0A0W1ST10"/>
<dbReference type="EMBL" id="LOPV01000095">
    <property type="protein sequence ID" value="KTG29580.1"/>
    <property type="molecule type" value="Genomic_DNA"/>
</dbReference>
<dbReference type="OrthoDB" id="287956at2157"/>
<dbReference type="InterPro" id="IPR008854">
    <property type="entry name" value="TPMT"/>
</dbReference>
<dbReference type="Pfam" id="PF13649">
    <property type="entry name" value="Methyltransf_25"/>
    <property type="match status" value="1"/>
</dbReference>
<proteinExistence type="predicted"/>
<dbReference type="CDD" id="cd02440">
    <property type="entry name" value="AdoMet_MTases"/>
    <property type="match status" value="1"/>
</dbReference>
<reference evidence="5 6" key="1">
    <citation type="submission" date="2015-12" db="EMBL/GenBank/DDBJ databases">
        <title>Haloferax profundi sp. nov. isolated from the Discovery deep brine-seawater interface in the Red Sea.</title>
        <authorList>
            <person name="Zhang G."/>
            <person name="Stingl U."/>
            <person name="Rashid M."/>
        </authorList>
    </citation>
    <scope>NUCLEOTIDE SEQUENCE [LARGE SCALE GENOMIC DNA]</scope>
    <source>
        <strain evidence="5 6">SB29</strain>
    </source>
</reference>
<evidence type="ECO:0000313" key="5">
    <source>
        <dbReference type="EMBL" id="KTG29580.1"/>
    </source>
</evidence>
<dbReference type="RefSeq" id="WP_058571324.1">
    <property type="nucleotide sequence ID" value="NZ_LOPV01000095.1"/>
</dbReference>
<keyword evidence="2" id="KW-0808">Transferase</keyword>
<dbReference type="PANTHER" id="PTHR43464">
    <property type="entry name" value="METHYLTRANSFERASE"/>
    <property type="match status" value="1"/>
</dbReference>
<dbReference type="GO" id="GO:0008757">
    <property type="term" value="F:S-adenosylmethionine-dependent methyltransferase activity"/>
    <property type="evidence" value="ECO:0007669"/>
    <property type="project" value="InterPro"/>
</dbReference>
<evidence type="ECO:0000313" key="6">
    <source>
        <dbReference type="Proteomes" id="UP000053157"/>
    </source>
</evidence>
<organism evidence="5 6">
    <name type="scientific">Haloferax profundi</name>
    <dbReference type="NCBI Taxonomy" id="1544718"/>
    <lineage>
        <taxon>Archaea</taxon>
        <taxon>Methanobacteriati</taxon>
        <taxon>Methanobacteriota</taxon>
        <taxon>Stenosarchaea group</taxon>
        <taxon>Halobacteria</taxon>
        <taxon>Halobacteriales</taxon>
        <taxon>Haloferacaceae</taxon>
        <taxon>Haloferax</taxon>
    </lineage>
</organism>
<comment type="caution">
    <text evidence="5">The sequence shown here is derived from an EMBL/GenBank/DDBJ whole genome shotgun (WGS) entry which is preliminary data.</text>
</comment>
<protein>
    <recommendedName>
        <fullName evidence="4">Methyltransferase domain-containing protein</fullName>
    </recommendedName>
</protein>
<dbReference type="InterPro" id="IPR029063">
    <property type="entry name" value="SAM-dependent_MTases_sf"/>
</dbReference>
<evidence type="ECO:0000256" key="1">
    <source>
        <dbReference type="ARBA" id="ARBA00022603"/>
    </source>
</evidence>
<sequence>MAEQSETDDEAEWWNGVYESEAVPPWDIGRPQPALVDAIESYGLSEPFLDVGCGTGTHALWATERGYMALGIDFSERGVEVAREKARERGLDTEFRVSDALNLPDDVGPFETVVDSGLFHAFETDQRETYARQLAAVVSPGGLLFLVGFAEGATEDAGPNPLAPDDIHAAFGNEWTVHEIQETVFETRVRPEPGLCAVVERV</sequence>
<dbReference type="GO" id="GO:0032259">
    <property type="term" value="P:methylation"/>
    <property type="evidence" value="ECO:0007669"/>
    <property type="project" value="UniProtKB-KW"/>
</dbReference>